<organism evidence="2">
    <name type="scientific">Vaccinia virus</name>
    <name type="common">VACV</name>
    <name type="synonym">Orthopoxvirus vaccinia</name>
    <dbReference type="NCBI Taxonomy" id="10245"/>
    <lineage>
        <taxon>Viruses</taxon>
        <taxon>Varidnaviria</taxon>
        <taxon>Bamfordvirae</taxon>
        <taxon>Nucleocytoviricota</taxon>
        <taxon>Pokkesviricetes</taxon>
        <taxon>Chitovirales</taxon>
        <taxon>Poxviridae</taxon>
        <taxon>Chordopoxvirinae</taxon>
        <taxon>Orthopoxvirus</taxon>
    </lineage>
</organism>
<dbReference type="GO" id="GO:0003677">
    <property type="term" value="F:DNA binding"/>
    <property type="evidence" value="ECO:0007669"/>
    <property type="project" value="InterPro"/>
</dbReference>
<sequence>MVYALLLSMFPNLFGDDHSFIRYRMHPMSKIKHKIFSPLKLNLIRILVEERIYNNECRSNKWKIIGTQVDKMLIAESDKYTIDARYNLKPMYRIKGESEEDTLFIKKMVEQCVTSQELVEKVLKRLLRDLFKSGKYKAYRYDDDVENGFIGLDTLKLHIVHDIVEPCMPVRRPVAKILCKEMVYKYFDNPLHIIGKNLQECINFVSE</sequence>
<feature type="domain" description="BEN" evidence="1">
    <location>
        <begin position="1"/>
        <end position="88"/>
    </location>
</feature>
<evidence type="ECO:0000259" key="1">
    <source>
        <dbReference type="PROSITE" id="PS51457"/>
    </source>
</evidence>
<evidence type="ECO:0000313" key="2">
    <source>
        <dbReference type="EMBL" id="AUL80170.1"/>
    </source>
</evidence>
<dbReference type="Proteomes" id="UP000270450">
    <property type="component" value="Segment"/>
</dbReference>
<dbReference type="Pfam" id="PF10523">
    <property type="entry name" value="BEN"/>
    <property type="match status" value="2"/>
</dbReference>
<feature type="domain" description="BEN" evidence="1">
    <location>
        <begin position="99"/>
        <end position="194"/>
    </location>
</feature>
<name>A0A2I6J147_VACCV</name>
<dbReference type="PROSITE" id="PS51457">
    <property type="entry name" value="BEN"/>
    <property type="match status" value="2"/>
</dbReference>
<reference evidence="2" key="1">
    <citation type="journal article" date="2018" name="Emerg. Infect. Dis.">
        <title>Ocular Vaccinia Infection in Dairy Worker, Brazil.</title>
        <authorList>
            <person name="Teixeira Lima M."/>
            <person name="Pereira Oliveira G."/>
            <person name="Bretas de Oliveira D."/>
            <person name="Mesquita Vaz S."/>
            <person name="de Souza Trindade G."/>
            <person name="Santos Abrahao J."/>
            <person name="Geessien Kroon E."/>
        </authorList>
    </citation>
    <scope>NUCLEOTIDE SEQUENCE [LARGE SCALE GENOMIC DNA]</scope>
    <source>
        <strain evidence="2">CEyV1</strain>
    </source>
</reference>
<dbReference type="InterPro" id="IPR018379">
    <property type="entry name" value="BEN_domain"/>
</dbReference>
<proteinExistence type="predicted"/>
<protein>
    <recommendedName>
        <fullName evidence="1">BEN domain-containing protein</fullName>
    </recommendedName>
</protein>
<dbReference type="EMBL" id="MG012795">
    <property type="protein sequence ID" value="AUL80170.1"/>
    <property type="molecule type" value="Genomic_DNA"/>
</dbReference>
<accession>A0A2I6J147</accession>